<dbReference type="STRING" id="1198114.AciX9_3252"/>
<dbReference type="eggNOG" id="COG3391">
    <property type="taxonomic scope" value="Bacteria"/>
</dbReference>
<name>E8X220_GRATM</name>
<dbReference type="SUPFAM" id="SSF50974">
    <property type="entry name" value="Nitrous oxide reductase, N-terminal domain"/>
    <property type="match status" value="1"/>
</dbReference>
<dbReference type="KEGG" id="acm:AciX9_3252"/>
<dbReference type="RefSeq" id="WP_013581575.1">
    <property type="nucleotide sequence ID" value="NC_015064.1"/>
</dbReference>
<dbReference type="InterPro" id="IPR011045">
    <property type="entry name" value="N2O_reductase_N"/>
</dbReference>
<dbReference type="PANTHER" id="PTHR47197">
    <property type="entry name" value="PROTEIN NIRF"/>
    <property type="match status" value="1"/>
</dbReference>
<accession>E8X220</accession>
<sequence>MRWKGLIAGLVMVGGMVPVMGAQESASGPMLLVLAKHDEMLSLVDPGTLKVVAKVPTGGNPHEVIASADGRTAWVTNYGNGSLHSIRVIDLMGRRVEKVIELGPIWGPHGLAFADGKVWFTAEREKLIGRIDPATEGVDWLMGTGQTGTHMLWVAKDASEIVTVNVGSGTMNLFTRNPVGTLQKAGGPPSKAGATTMHGDDPAPVPDWEQRIVKVGGLPEGFDVIPDAEGHAQTVWVANAKEGTVSVIDFATGQVTATIEAGVPTANRLKFTPDHRMALISREKSGELTFVDVASRKVLKRVMIGTGAAGVLVAPDGKRAYVSCSPDNDVVVVDLASMQVVGKIEAGMEPDGLAWAGR</sequence>
<evidence type="ECO:0000313" key="3">
    <source>
        <dbReference type="Proteomes" id="UP000000343"/>
    </source>
</evidence>
<proteinExistence type="predicted"/>
<protein>
    <submittedName>
        <fullName evidence="2">40-residue YVTN family beta-propeller repeat protein</fullName>
    </submittedName>
</protein>
<dbReference type="InterPro" id="IPR051200">
    <property type="entry name" value="Host-pathogen_enzymatic-act"/>
</dbReference>
<feature type="region of interest" description="Disordered" evidence="1">
    <location>
        <begin position="181"/>
        <end position="204"/>
    </location>
</feature>
<keyword evidence="3" id="KW-1185">Reference proteome</keyword>
<dbReference type="AlphaFoldDB" id="E8X220"/>
<dbReference type="HOGENOM" id="CLU_009318_3_0_0"/>
<dbReference type="Proteomes" id="UP000000343">
    <property type="component" value="Chromosome"/>
</dbReference>
<gene>
    <name evidence="2" type="ordered locus">AciX9_3252</name>
</gene>
<organism evidence="3">
    <name type="scientific">Granulicella tundricola (strain ATCC BAA-1859 / DSM 23138 / MP5ACTX9)</name>
    <dbReference type="NCBI Taxonomy" id="1198114"/>
    <lineage>
        <taxon>Bacteria</taxon>
        <taxon>Pseudomonadati</taxon>
        <taxon>Acidobacteriota</taxon>
        <taxon>Terriglobia</taxon>
        <taxon>Terriglobales</taxon>
        <taxon>Acidobacteriaceae</taxon>
        <taxon>Granulicella</taxon>
    </lineage>
</organism>
<dbReference type="InterPro" id="IPR015943">
    <property type="entry name" value="WD40/YVTN_repeat-like_dom_sf"/>
</dbReference>
<dbReference type="PANTHER" id="PTHR47197:SF3">
    <property type="entry name" value="DIHYDRO-HEME D1 DEHYDROGENASE"/>
    <property type="match status" value="1"/>
</dbReference>
<dbReference type="EMBL" id="CP002480">
    <property type="protein sequence ID" value="ADW70263.1"/>
    <property type="molecule type" value="Genomic_DNA"/>
</dbReference>
<reference evidence="3" key="1">
    <citation type="submission" date="2011-01" db="EMBL/GenBank/DDBJ databases">
        <title>Complete sequence of chromosome of Acidobacterium sp. MP5ACTX9.</title>
        <authorList>
            <consortium name="US DOE Joint Genome Institute"/>
            <person name="Lucas S."/>
            <person name="Copeland A."/>
            <person name="Lapidus A."/>
            <person name="Cheng J.-F."/>
            <person name="Goodwin L."/>
            <person name="Pitluck S."/>
            <person name="Teshima H."/>
            <person name="Detter J.C."/>
            <person name="Han C."/>
            <person name="Tapia R."/>
            <person name="Land M."/>
            <person name="Hauser L."/>
            <person name="Kyrpides N."/>
            <person name="Ivanova N."/>
            <person name="Ovchinnikova G."/>
            <person name="Pagani I."/>
            <person name="Rawat S.R."/>
            <person name="Mannisto M."/>
            <person name="Haggblom M.M."/>
            <person name="Woyke T."/>
        </authorList>
    </citation>
    <scope>NUCLEOTIDE SEQUENCE [LARGE SCALE GENOMIC DNA]</scope>
    <source>
        <strain evidence="3">MP5ACTX9</strain>
    </source>
</reference>
<evidence type="ECO:0000256" key="1">
    <source>
        <dbReference type="SAM" id="MobiDB-lite"/>
    </source>
</evidence>
<dbReference type="PaxDb" id="1198114-AciX9_3252"/>
<evidence type="ECO:0000313" key="2">
    <source>
        <dbReference type="EMBL" id="ADW70263.1"/>
    </source>
</evidence>
<dbReference type="Gene3D" id="2.130.10.10">
    <property type="entry name" value="YVTN repeat-like/Quinoprotein amine dehydrogenase"/>
    <property type="match status" value="2"/>
</dbReference>